<organism evidence="13 14">
    <name type="scientific">Glossina austeni</name>
    <name type="common">Savannah tsetse fly</name>
    <dbReference type="NCBI Taxonomy" id="7395"/>
    <lineage>
        <taxon>Eukaryota</taxon>
        <taxon>Metazoa</taxon>
        <taxon>Ecdysozoa</taxon>
        <taxon>Arthropoda</taxon>
        <taxon>Hexapoda</taxon>
        <taxon>Insecta</taxon>
        <taxon>Pterygota</taxon>
        <taxon>Neoptera</taxon>
        <taxon>Endopterygota</taxon>
        <taxon>Diptera</taxon>
        <taxon>Brachycera</taxon>
        <taxon>Muscomorpha</taxon>
        <taxon>Hippoboscoidea</taxon>
        <taxon>Glossinidae</taxon>
        <taxon>Glossina</taxon>
    </lineage>
</organism>
<evidence type="ECO:0000256" key="3">
    <source>
        <dbReference type="ARBA" id="ARBA00022448"/>
    </source>
</evidence>
<reference evidence="13" key="1">
    <citation type="submission" date="2020-05" db="UniProtKB">
        <authorList>
            <consortium name="EnsemblMetazoa"/>
        </authorList>
    </citation>
    <scope>IDENTIFICATION</scope>
    <source>
        <strain evidence="13">TTRI</strain>
    </source>
</reference>
<feature type="transmembrane region" description="Helical" evidence="12">
    <location>
        <begin position="59"/>
        <end position="80"/>
    </location>
</feature>
<evidence type="ECO:0000256" key="7">
    <source>
        <dbReference type="ARBA" id="ARBA00023053"/>
    </source>
</evidence>
<feature type="transmembrane region" description="Helical" evidence="12">
    <location>
        <begin position="533"/>
        <end position="554"/>
    </location>
</feature>
<feature type="transmembrane region" description="Helical" evidence="12">
    <location>
        <begin position="283"/>
        <end position="306"/>
    </location>
</feature>
<feature type="transmembrane region" description="Helical" evidence="12">
    <location>
        <begin position="244"/>
        <end position="262"/>
    </location>
</feature>
<dbReference type="AlphaFoldDB" id="A0A1A9VE03"/>
<evidence type="ECO:0000256" key="12">
    <source>
        <dbReference type="SAM" id="Phobius"/>
    </source>
</evidence>
<name>A0A1A9VE03_GLOAU</name>
<evidence type="ECO:0000313" key="14">
    <source>
        <dbReference type="Proteomes" id="UP000078200"/>
    </source>
</evidence>
<dbReference type="CDD" id="cd11492">
    <property type="entry name" value="SLC5sbd_NIS-SMVT"/>
    <property type="match status" value="1"/>
</dbReference>
<dbReference type="Gene3D" id="1.20.1730.10">
    <property type="entry name" value="Sodium/glucose cotransporter"/>
    <property type="match status" value="1"/>
</dbReference>
<dbReference type="PANTHER" id="PTHR42985:SF46">
    <property type="entry name" value="FI02923P-RELATED"/>
    <property type="match status" value="1"/>
</dbReference>
<evidence type="ECO:0000313" key="13">
    <source>
        <dbReference type="EnsemblMetazoa" id="GAUT034243-PA"/>
    </source>
</evidence>
<dbReference type="GO" id="GO:0005886">
    <property type="term" value="C:plasma membrane"/>
    <property type="evidence" value="ECO:0007669"/>
    <property type="project" value="UniProtKB-SubCell"/>
</dbReference>
<keyword evidence="5 12" id="KW-0812">Transmembrane</keyword>
<dbReference type="VEuPathDB" id="VectorBase:GAUT034243"/>
<evidence type="ECO:0000256" key="10">
    <source>
        <dbReference type="ARBA" id="ARBA00023201"/>
    </source>
</evidence>
<evidence type="ECO:0000256" key="1">
    <source>
        <dbReference type="ARBA" id="ARBA00004651"/>
    </source>
</evidence>
<dbReference type="InterPro" id="IPR038377">
    <property type="entry name" value="Na/Glc_symporter_sf"/>
</dbReference>
<evidence type="ECO:0000256" key="9">
    <source>
        <dbReference type="ARBA" id="ARBA00023136"/>
    </source>
</evidence>
<evidence type="ECO:0000256" key="4">
    <source>
        <dbReference type="ARBA" id="ARBA00022475"/>
    </source>
</evidence>
<keyword evidence="9 12" id="KW-0472">Membrane</keyword>
<dbReference type="InterPro" id="IPR051163">
    <property type="entry name" value="Sodium:Solute_Symporter_SSF"/>
</dbReference>
<comment type="similarity">
    <text evidence="2 11">Belongs to the sodium:solute symporter (SSF) (TC 2.A.21) family.</text>
</comment>
<feature type="transmembrane region" description="Helical" evidence="12">
    <location>
        <begin position="195"/>
        <end position="213"/>
    </location>
</feature>
<comment type="subcellular location">
    <subcellularLocation>
        <location evidence="1">Cell membrane</location>
        <topology evidence="1">Multi-pass membrane protein</topology>
    </subcellularLocation>
</comment>
<dbReference type="GO" id="GO:0015293">
    <property type="term" value="F:symporter activity"/>
    <property type="evidence" value="ECO:0007669"/>
    <property type="project" value="TreeGrafter"/>
</dbReference>
<dbReference type="PANTHER" id="PTHR42985">
    <property type="entry name" value="SODIUM-COUPLED MONOCARBOXYLATE TRANSPORTER"/>
    <property type="match status" value="1"/>
</dbReference>
<evidence type="ECO:0008006" key="15">
    <source>
        <dbReference type="Google" id="ProtNLM"/>
    </source>
</evidence>
<keyword evidence="14" id="KW-1185">Reference proteome</keyword>
<dbReference type="Proteomes" id="UP000078200">
    <property type="component" value="Unassembled WGS sequence"/>
</dbReference>
<dbReference type="PROSITE" id="PS50283">
    <property type="entry name" value="NA_SOLUT_SYMP_3"/>
    <property type="match status" value="1"/>
</dbReference>
<evidence type="ECO:0000256" key="6">
    <source>
        <dbReference type="ARBA" id="ARBA00022989"/>
    </source>
</evidence>
<keyword evidence="8" id="KW-0406">Ion transport</keyword>
<keyword evidence="7" id="KW-0915">Sodium</keyword>
<evidence type="ECO:0000256" key="2">
    <source>
        <dbReference type="ARBA" id="ARBA00006434"/>
    </source>
</evidence>
<keyword evidence="10" id="KW-0739">Sodium transport</keyword>
<feature type="transmembrane region" description="Helical" evidence="12">
    <location>
        <begin position="133"/>
        <end position="153"/>
    </location>
</feature>
<keyword evidence="6 12" id="KW-1133">Transmembrane helix</keyword>
<dbReference type="STRING" id="7395.A0A1A9VE03"/>
<evidence type="ECO:0000256" key="11">
    <source>
        <dbReference type="RuleBase" id="RU362091"/>
    </source>
</evidence>
<feature type="transmembrane region" description="Helical" evidence="12">
    <location>
        <begin position="383"/>
        <end position="405"/>
    </location>
</feature>
<feature type="transmembrane region" description="Helical" evidence="12">
    <location>
        <begin position="443"/>
        <end position="460"/>
    </location>
</feature>
<evidence type="ECO:0000256" key="5">
    <source>
        <dbReference type="ARBA" id="ARBA00022692"/>
    </source>
</evidence>
<dbReference type="InterPro" id="IPR001734">
    <property type="entry name" value="Na/solute_symporter"/>
</dbReference>
<feature type="transmembrane region" description="Helical" evidence="12">
    <location>
        <begin position="86"/>
        <end position="112"/>
    </location>
</feature>
<dbReference type="GO" id="GO:0006814">
    <property type="term" value="P:sodium ion transport"/>
    <property type="evidence" value="ECO:0007669"/>
    <property type="project" value="UniProtKB-KW"/>
</dbReference>
<sequence length="614" mass="67808">MMPSTENSLKSFSFGIVDYIVFGIMLTVSASIGAYFGFFSKSKNTTDEYLLGGKKMKTIPIAISLVASQLSGIAIMSIPAETYSYGLAYIYLVLSNILVVPTLTYIIVPVFYENNIANCYEYLQIRFNKSTRRIVTLSFVLNACLMLPVYMFIPSLAFSQVTGINIHWINTIVCSICVFYTMLGGIKAVVWTDVVQAMVMLSSVVLVGVLGVVKVGGLNKVFENVDAGGRLDVSYSLDPRIRSSFFSLFISGYLMWTGHIGLNQICVQRIVSLPTIQQAKRALTITGIGIIIIMSFNAFTGLLMFARYFGCDPILAGVVEKPDKLMPFFVQDVVGHLKGVPGVFISCVFSASLSTMSAILNSMAGVVYFDYIKPWIRHTEARANAVMKIFVVVMGLYCIASGLIVQRFTSILQTIITITGINTGAVVGVFLLGMFVPRANGKVAVTSVAFSILAMLWIIANAQLRFKAGHIKYEPLPTSLDNCHIHDFRAVITNISTTPAASTLESSHSEEAPLLTTAFGSNQDFSIYDITFYWYKVLGVVLVWLLAIPLSYVWKSSEEKLNPKLFTPFVRRFLTQRSIEMEEMPLKTAKYVTQNTTNTAIIVPLNAEENNKPK</sequence>
<dbReference type="EnsemblMetazoa" id="GAUT034243-RA">
    <property type="protein sequence ID" value="GAUT034243-PA"/>
    <property type="gene ID" value="GAUT034243"/>
</dbReference>
<accession>A0A1A9VE03</accession>
<evidence type="ECO:0000256" key="8">
    <source>
        <dbReference type="ARBA" id="ARBA00023065"/>
    </source>
</evidence>
<keyword evidence="3" id="KW-0813">Transport</keyword>
<feature type="transmembrane region" description="Helical" evidence="12">
    <location>
        <begin position="343"/>
        <end position="371"/>
    </location>
</feature>
<proteinExistence type="inferred from homology"/>
<feature type="transmembrane region" description="Helical" evidence="12">
    <location>
        <begin position="165"/>
        <end position="183"/>
    </location>
</feature>
<dbReference type="Pfam" id="PF00474">
    <property type="entry name" value="SSF"/>
    <property type="match status" value="1"/>
</dbReference>
<feature type="transmembrane region" description="Helical" evidence="12">
    <location>
        <begin position="12"/>
        <end position="38"/>
    </location>
</feature>
<dbReference type="NCBIfam" id="TIGR00813">
    <property type="entry name" value="sss"/>
    <property type="match status" value="1"/>
</dbReference>
<protein>
    <recommendedName>
        <fullName evidence="15">Sodium/solute symporter</fullName>
    </recommendedName>
</protein>
<keyword evidence="4" id="KW-1003">Cell membrane</keyword>
<feature type="transmembrane region" description="Helical" evidence="12">
    <location>
        <begin position="411"/>
        <end position="436"/>
    </location>
</feature>